<evidence type="ECO:0000313" key="1">
    <source>
        <dbReference type="EMBL" id="MBV6343115.1"/>
    </source>
</evidence>
<feature type="non-terminal residue" evidence="1">
    <location>
        <position position="1"/>
    </location>
</feature>
<comment type="caution">
    <text evidence="1">The sequence shown here is derived from an EMBL/GenBank/DDBJ whole genome shotgun (WGS) entry which is preliminary data.</text>
</comment>
<reference evidence="1 2" key="1">
    <citation type="journal article" date="2020" name="J Geophys Res Biogeosci">
        <title>Magnetotaxis as an Adaptation to Enable Bacterial Shuttling of Microbial Sulfur and Sulfur Cycling Across Aquatic Oxic#Anoxic Interfaces.</title>
        <authorList>
            <person name="Li J."/>
            <person name="Liu P."/>
            <person name="Wang J."/>
            <person name="Roberts A.P."/>
            <person name="Pan Y."/>
        </authorList>
    </citation>
    <scope>NUCLEOTIDE SEQUENCE [LARGE SCALE GENOMIC DNA]</scope>
    <source>
        <strain evidence="1 2">MYR-1_YQ</strain>
    </source>
</reference>
<dbReference type="EMBL" id="JABXWD010000450">
    <property type="protein sequence ID" value="MBV6343115.1"/>
    <property type="molecule type" value="Genomic_DNA"/>
</dbReference>
<name>A0ABS6S2Q0_9BACT</name>
<accession>A0ABS6S2Q0</accession>
<keyword evidence="2" id="KW-1185">Reference proteome</keyword>
<proteinExistence type="predicted"/>
<sequence>CEDKAFIIEVKSKPDERDVMKILAKAKTLTTFFNECVGKQIIPMLASTFIEEDIINLATSNGLHVVAYRQWEYLDILNFDAINEKNKATILT</sequence>
<gene>
    <name evidence="1" type="ORF">HWQ67_16160</name>
</gene>
<organism evidence="1 2">
    <name type="scientific">Candidatus Magnetobacterium casense</name>
    <dbReference type="NCBI Taxonomy" id="1455061"/>
    <lineage>
        <taxon>Bacteria</taxon>
        <taxon>Pseudomonadati</taxon>
        <taxon>Nitrospirota</taxon>
        <taxon>Thermodesulfovibrionia</taxon>
        <taxon>Thermodesulfovibrionales</taxon>
        <taxon>Candidatus Magnetobacteriaceae</taxon>
        <taxon>Candidatus Magnetobacterium</taxon>
    </lineage>
</organism>
<protein>
    <submittedName>
        <fullName evidence="1">Uncharacterized protein</fullName>
    </submittedName>
</protein>
<dbReference type="Proteomes" id="UP001196980">
    <property type="component" value="Unassembled WGS sequence"/>
</dbReference>
<evidence type="ECO:0000313" key="2">
    <source>
        <dbReference type="Proteomes" id="UP001196980"/>
    </source>
</evidence>